<evidence type="ECO:0008006" key="3">
    <source>
        <dbReference type="Google" id="ProtNLM"/>
    </source>
</evidence>
<organism evidence="2">
    <name type="scientific">Arundo donax</name>
    <name type="common">Giant reed</name>
    <name type="synonym">Donax arundinaceus</name>
    <dbReference type="NCBI Taxonomy" id="35708"/>
    <lineage>
        <taxon>Eukaryota</taxon>
        <taxon>Viridiplantae</taxon>
        <taxon>Streptophyta</taxon>
        <taxon>Embryophyta</taxon>
        <taxon>Tracheophyta</taxon>
        <taxon>Spermatophyta</taxon>
        <taxon>Magnoliopsida</taxon>
        <taxon>Liliopsida</taxon>
        <taxon>Poales</taxon>
        <taxon>Poaceae</taxon>
        <taxon>PACMAD clade</taxon>
        <taxon>Arundinoideae</taxon>
        <taxon>Arundineae</taxon>
        <taxon>Arundo</taxon>
    </lineage>
</organism>
<feature type="chain" id="PRO_5002065504" description="Secreted protein" evidence="1">
    <location>
        <begin position="32"/>
        <end position="72"/>
    </location>
</feature>
<reference evidence="2" key="2">
    <citation type="journal article" date="2015" name="Data Brief">
        <title>Shoot transcriptome of the giant reed, Arundo donax.</title>
        <authorList>
            <person name="Barrero R.A."/>
            <person name="Guerrero F.D."/>
            <person name="Moolhuijzen P."/>
            <person name="Goolsby J.A."/>
            <person name="Tidwell J."/>
            <person name="Bellgard S.E."/>
            <person name="Bellgard M.I."/>
        </authorList>
    </citation>
    <scope>NUCLEOTIDE SEQUENCE</scope>
    <source>
        <tissue evidence="2">Shoot tissue taken approximately 20 cm above the soil surface</tissue>
    </source>
</reference>
<proteinExistence type="predicted"/>
<evidence type="ECO:0000313" key="2">
    <source>
        <dbReference type="EMBL" id="JAE33551.1"/>
    </source>
</evidence>
<keyword evidence="1" id="KW-0732">Signal</keyword>
<protein>
    <recommendedName>
        <fullName evidence="3">Secreted protein</fullName>
    </recommendedName>
</protein>
<name>A0A0A9HFD3_ARUDO</name>
<feature type="signal peptide" evidence="1">
    <location>
        <begin position="1"/>
        <end position="31"/>
    </location>
</feature>
<evidence type="ECO:0000256" key="1">
    <source>
        <dbReference type="SAM" id="SignalP"/>
    </source>
</evidence>
<sequence length="72" mass="8028">MWRKLLLSVSGLHWWMQVLKFLLHGYGMTTAAPGKGSDATKTAHEFQNSTFSVSMIPKHCLPLQMNVAGILI</sequence>
<accession>A0A0A9HFD3</accession>
<dbReference type="EMBL" id="GBRH01164345">
    <property type="protein sequence ID" value="JAE33551.1"/>
    <property type="molecule type" value="Transcribed_RNA"/>
</dbReference>
<dbReference type="AlphaFoldDB" id="A0A0A9HFD3"/>
<reference evidence="2" key="1">
    <citation type="submission" date="2014-09" db="EMBL/GenBank/DDBJ databases">
        <authorList>
            <person name="Magalhaes I.L.F."/>
            <person name="Oliveira U."/>
            <person name="Santos F.R."/>
            <person name="Vidigal T.H.D.A."/>
            <person name="Brescovit A.D."/>
            <person name="Santos A.J."/>
        </authorList>
    </citation>
    <scope>NUCLEOTIDE SEQUENCE</scope>
    <source>
        <tissue evidence="2">Shoot tissue taken approximately 20 cm above the soil surface</tissue>
    </source>
</reference>